<evidence type="ECO:0000313" key="2">
    <source>
        <dbReference type="Proteomes" id="UP000034680"/>
    </source>
</evidence>
<keyword evidence="2" id="KW-1185">Reference proteome</keyword>
<dbReference type="Proteomes" id="UP000034680">
    <property type="component" value="Unassembled WGS sequence"/>
</dbReference>
<reference evidence="1 2" key="1">
    <citation type="submission" date="2015-05" db="EMBL/GenBank/DDBJ databases">
        <title>Distinctive expansion of gene families associated with plant cell wall degradation and secondary metabolism in the genomes of grapevine trunk pathogens.</title>
        <authorList>
            <person name="Lawrence D.P."/>
            <person name="Travadon R."/>
            <person name="Rolshausen P.E."/>
            <person name="Baumgartner K."/>
        </authorList>
    </citation>
    <scope>NUCLEOTIDE SEQUENCE [LARGE SCALE GENOMIC DNA]</scope>
    <source>
        <strain evidence="1">DA912</strain>
    </source>
</reference>
<dbReference type="AlphaFoldDB" id="A0A0G2FAT1"/>
<proteinExistence type="predicted"/>
<gene>
    <name evidence="1" type="ORF">UCDDA912_g08782</name>
</gene>
<protein>
    <submittedName>
        <fullName evidence="1">Uncharacterized protein</fullName>
    </submittedName>
</protein>
<reference evidence="1 2" key="2">
    <citation type="submission" date="2015-05" db="EMBL/GenBank/DDBJ databases">
        <authorList>
            <person name="Morales-Cruz A."/>
            <person name="Amrine K.C."/>
            <person name="Cantu D."/>
        </authorList>
    </citation>
    <scope>NUCLEOTIDE SEQUENCE [LARGE SCALE GENOMIC DNA]</scope>
    <source>
        <strain evidence="1">DA912</strain>
    </source>
</reference>
<name>A0A0G2FAT1_9PEZI</name>
<comment type="caution">
    <text evidence="1">The sequence shown here is derived from an EMBL/GenBank/DDBJ whole genome shotgun (WGS) entry which is preliminary data.</text>
</comment>
<organism evidence="1 2">
    <name type="scientific">Diaporthe ampelina</name>
    <dbReference type="NCBI Taxonomy" id="1214573"/>
    <lineage>
        <taxon>Eukaryota</taxon>
        <taxon>Fungi</taxon>
        <taxon>Dikarya</taxon>
        <taxon>Ascomycota</taxon>
        <taxon>Pezizomycotina</taxon>
        <taxon>Sordariomycetes</taxon>
        <taxon>Sordariomycetidae</taxon>
        <taxon>Diaporthales</taxon>
        <taxon>Diaporthaceae</taxon>
        <taxon>Diaporthe</taxon>
    </lineage>
</organism>
<dbReference type="EMBL" id="LCUC01000399">
    <property type="protein sequence ID" value="KKY31286.1"/>
    <property type="molecule type" value="Genomic_DNA"/>
</dbReference>
<accession>A0A0G2FAT1</accession>
<sequence length="91" mass="10810">MRGWQYHYRPAIKHLLDHDSRRAHRKLLFCADTNIRGPLFGSVHLNLSRIYHFSIHFTFVGRNGSIHLNLPRVYQFFGHYTFVGRNNIGFV</sequence>
<evidence type="ECO:0000313" key="1">
    <source>
        <dbReference type="EMBL" id="KKY31286.1"/>
    </source>
</evidence>